<dbReference type="EMBL" id="BAABBA010000005">
    <property type="protein sequence ID" value="GAA4287034.1"/>
    <property type="molecule type" value="Genomic_DNA"/>
</dbReference>
<feature type="transmembrane region" description="Helical" evidence="11">
    <location>
        <begin position="105"/>
        <end position="124"/>
    </location>
</feature>
<evidence type="ECO:0000256" key="11">
    <source>
        <dbReference type="SAM" id="Phobius"/>
    </source>
</evidence>
<gene>
    <name evidence="15" type="ORF">GCM10022262_13930</name>
</gene>
<evidence type="ECO:0000256" key="7">
    <source>
        <dbReference type="ARBA" id="ARBA00022840"/>
    </source>
</evidence>
<keyword evidence="9" id="KW-0175">Coiled coil</keyword>
<evidence type="ECO:0000259" key="14">
    <source>
        <dbReference type="Pfam" id="PF23539"/>
    </source>
</evidence>
<keyword evidence="11" id="KW-1133">Transmembrane helix</keyword>
<dbReference type="PANTHER" id="PTHR24421">
    <property type="entry name" value="NITRATE/NITRITE SENSOR PROTEIN NARX-RELATED"/>
    <property type="match status" value="1"/>
</dbReference>
<keyword evidence="11" id="KW-0472">Membrane</keyword>
<feature type="domain" description="Histidine kinase/HSP90-like ATPase" evidence="12">
    <location>
        <begin position="301"/>
        <end position="401"/>
    </location>
</feature>
<evidence type="ECO:0000256" key="10">
    <source>
        <dbReference type="SAM" id="MobiDB-lite"/>
    </source>
</evidence>
<keyword evidence="3" id="KW-0597">Phosphoprotein</keyword>
<evidence type="ECO:0000259" key="13">
    <source>
        <dbReference type="Pfam" id="PF07730"/>
    </source>
</evidence>
<keyword evidence="6 15" id="KW-0418">Kinase</keyword>
<keyword evidence="8" id="KW-0902">Two-component regulatory system</keyword>
<dbReference type="CDD" id="cd16917">
    <property type="entry name" value="HATPase_UhpB-NarQ-NarX-like"/>
    <property type="match status" value="1"/>
</dbReference>
<dbReference type="SUPFAM" id="SSF55874">
    <property type="entry name" value="ATPase domain of HSP90 chaperone/DNA topoisomerase II/histidine kinase"/>
    <property type="match status" value="1"/>
</dbReference>
<evidence type="ECO:0000313" key="15">
    <source>
        <dbReference type="EMBL" id="GAA4287034.1"/>
    </source>
</evidence>
<organism evidence="15 16">
    <name type="scientific">Georgenia daeguensis</name>
    <dbReference type="NCBI Taxonomy" id="908355"/>
    <lineage>
        <taxon>Bacteria</taxon>
        <taxon>Bacillati</taxon>
        <taxon>Actinomycetota</taxon>
        <taxon>Actinomycetes</taxon>
        <taxon>Micrococcales</taxon>
        <taxon>Bogoriellaceae</taxon>
        <taxon>Georgenia</taxon>
    </lineage>
</organism>
<sequence length="404" mass="41671">MQRSRGAHPEADPRLVDAVLAAGMALAVAVVVAADLEGTGRAGPPAYLFAAGFGALMLLRRRLPVTVLALTVLGIFVYYIFGFPPIGIALPAVAALYSAAELGRTWWAVGAGAVLVVVSAYFRIVEGQPTSYLYSYELITNLALIAAAVALGTGVRLSRLSRAHQERLRELEAAAAAAAAERRMQEERVRIARDLHDTVGHTMSVIAVHAGVAAEAVGRDDDAARRALGLVREATSATLRELRATVKLLREPGAEVHARGAGGLGGLDTLLGPAREAGLDVTVGVDLPAGALDGAIDAVAYRIVQESLTNVLRHSGAARAWVSARLEGERLLLRIADDGRGARDPAGAAHPGGLAHPAGASARGGAGIAGMRERAASLGGRLDARPGADGGFVVEAELPARLGP</sequence>
<evidence type="ECO:0000313" key="16">
    <source>
        <dbReference type="Proteomes" id="UP001499841"/>
    </source>
</evidence>
<keyword evidence="16" id="KW-1185">Reference proteome</keyword>
<keyword evidence="5" id="KW-0547">Nucleotide-binding</keyword>
<accession>A0ABP8EST8</accession>
<dbReference type="EC" id="2.7.13.3" evidence="2"/>
<proteinExistence type="predicted"/>
<feature type="transmembrane region" description="Helical" evidence="11">
    <location>
        <begin position="15"/>
        <end position="36"/>
    </location>
</feature>
<evidence type="ECO:0000256" key="5">
    <source>
        <dbReference type="ARBA" id="ARBA00022741"/>
    </source>
</evidence>
<keyword evidence="4" id="KW-0808">Transferase</keyword>
<dbReference type="InterPro" id="IPR011712">
    <property type="entry name" value="Sig_transdc_His_kin_sub3_dim/P"/>
</dbReference>
<dbReference type="Pfam" id="PF07730">
    <property type="entry name" value="HisKA_3"/>
    <property type="match status" value="1"/>
</dbReference>
<dbReference type="InterPro" id="IPR036890">
    <property type="entry name" value="HATPase_C_sf"/>
</dbReference>
<reference evidence="16" key="1">
    <citation type="journal article" date="2019" name="Int. J. Syst. Evol. Microbiol.">
        <title>The Global Catalogue of Microorganisms (GCM) 10K type strain sequencing project: providing services to taxonomists for standard genome sequencing and annotation.</title>
        <authorList>
            <consortium name="The Broad Institute Genomics Platform"/>
            <consortium name="The Broad Institute Genome Sequencing Center for Infectious Disease"/>
            <person name="Wu L."/>
            <person name="Ma J."/>
        </authorList>
    </citation>
    <scope>NUCLEOTIDE SEQUENCE [LARGE SCALE GENOMIC DNA]</scope>
    <source>
        <strain evidence="16">JCM 17459</strain>
    </source>
</reference>
<feature type="coiled-coil region" evidence="9">
    <location>
        <begin position="161"/>
        <end position="188"/>
    </location>
</feature>
<dbReference type="Proteomes" id="UP001499841">
    <property type="component" value="Unassembled WGS sequence"/>
</dbReference>
<evidence type="ECO:0000259" key="12">
    <source>
        <dbReference type="Pfam" id="PF02518"/>
    </source>
</evidence>
<feature type="transmembrane region" description="Helical" evidence="11">
    <location>
        <begin position="42"/>
        <end position="59"/>
    </location>
</feature>
<dbReference type="GO" id="GO:0016301">
    <property type="term" value="F:kinase activity"/>
    <property type="evidence" value="ECO:0007669"/>
    <property type="project" value="UniProtKB-KW"/>
</dbReference>
<evidence type="ECO:0000256" key="4">
    <source>
        <dbReference type="ARBA" id="ARBA00022679"/>
    </source>
</evidence>
<feature type="transmembrane region" description="Helical" evidence="11">
    <location>
        <begin position="66"/>
        <end position="99"/>
    </location>
</feature>
<dbReference type="PANTHER" id="PTHR24421:SF10">
    <property type="entry name" value="NITRATE_NITRITE SENSOR PROTEIN NARQ"/>
    <property type="match status" value="1"/>
</dbReference>
<dbReference type="RefSeq" id="WP_345039206.1">
    <property type="nucleotide sequence ID" value="NZ_BAABBA010000005.1"/>
</dbReference>
<keyword evidence="11" id="KW-0812">Transmembrane</keyword>
<dbReference type="Gene3D" id="1.20.5.1930">
    <property type="match status" value="1"/>
</dbReference>
<feature type="compositionally biased region" description="Low complexity" evidence="10">
    <location>
        <begin position="344"/>
        <end position="361"/>
    </location>
</feature>
<evidence type="ECO:0000256" key="9">
    <source>
        <dbReference type="SAM" id="Coils"/>
    </source>
</evidence>
<evidence type="ECO:0000256" key="2">
    <source>
        <dbReference type="ARBA" id="ARBA00012438"/>
    </source>
</evidence>
<dbReference type="Gene3D" id="3.30.565.10">
    <property type="entry name" value="Histidine kinase-like ATPase, C-terminal domain"/>
    <property type="match status" value="1"/>
</dbReference>
<evidence type="ECO:0000256" key="3">
    <source>
        <dbReference type="ARBA" id="ARBA00022553"/>
    </source>
</evidence>
<dbReference type="InterPro" id="IPR050482">
    <property type="entry name" value="Sensor_HK_TwoCompSys"/>
</dbReference>
<comment type="catalytic activity">
    <reaction evidence="1">
        <text>ATP + protein L-histidine = ADP + protein N-phospho-L-histidine.</text>
        <dbReference type="EC" id="2.7.13.3"/>
    </reaction>
</comment>
<keyword evidence="7" id="KW-0067">ATP-binding</keyword>
<name>A0ABP8EST8_9MICO</name>
<dbReference type="InterPro" id="IPR003594">
    <property type="entry name" value="HATPase_dom"/>
</dbReference>
<evidence type="ECO:0000256" key="8">
    <source>
        <dbReference type="ARBA" id="ARBA00023012"/>
    </source>
</evidence>
<dbReference type="InterPro" id="IPR055558">
    <property type="entry name" value="DUF7134"/>
</dbReference>
<evidence type="ECO:0000256" key="6">
    <source>
        <dbReference type="ARBA" id="ARBA00022777"/>
    </source>
</evidence>
<dbReference type="Pfam" id="PF23539">
    <property type="entry name" value="DUF7134"/>
    <property type="match status" value="1"/>
</dbReference>
<feature type="domain" description="Signal transduction histidine kinase subgroup 3 dimerisation and phosphoacceptor" evidence="13">
    <location>
        <begin position="187"/>
        <end position="252"/>
    </location>
</feature>
<feature type="region of interest" description="Disordered" evidence="10">
    <location>
        <begin position="342"/>
        <end position="361"/>
    </location>
</feature>
<feature type="transmembrane region" description="Helical" evidence="11">
    <location>
        <begin position="136"/>
        <end position="157"/>
    </location>
</feature>
<feature type="domain" description="DUF7134" evidence="14">
    <location>
        <begin position="11"/>
        <end position="156"/>
    </location>
</feature>
<protein>
    <recommendedName>
        <fullName evidence="2">histidine kinase</fullName>
        <ecNumber evidence="2">2.7.13.3</ecNumber>
    </recommendedName>
</protein>
<comment type="caution">
    <text evidence="15">The sequence shown here is derived from an EMBL/GenBank/DDBJ whole genome shotgun (WGS) entry which is preliminary data.</text>
</comment>
<dbReference type="Pfam" id="PF02518">
    <property type="entry name" value="HATPase_c"/>
    <property type="match status" value="1"/>
</dbReference>
<evidence type="ECO:0000256" key="1">
    <source>
        <dbReference type="ARBA" id="ARBA00000085"/>
    </source>
</evidence>